<keyword evidence="2" id="KW-1185">Reference proteome</keyword>
<dbReference type="OrthoDB" id="1109088at2"/>
<dbReference type="SUPFAM" id="SSF52540">
    <property type="entry name" value="P-loop containing nucleoside triphosphate hydrolases"/>
    <property type="match status" value="1"/>
</dbReference>
<dbReference type="AlphaFoldDB" id="A0A419W7R1"/>
<evidence type="ECO:0000313" key="2">
    <source>
        <dbReference type="Proteomes" id="UP000283387"/>
    </source>
</evidence>
<dbReference type="Proteomes" id="UP000283387">
    <property type="component" value="Unassembled WGS sequence"/>
</dbReference>
<evidence type="ECO:0000313" key="1">
    <source>
        <dbReference type="EMBL" id="RKD91499.1"/>
    </source>
</evidence>
<dbReference type="RefSeq" id="WP_120272791.1">
    <property type="nucleotide sequence ID" value="NZ_RAPN01000001.1"/>
</dbReference>
<dbReference type="InterPro" id="IPR027417">
    <property type="entry name" value="P-loop_NTPase"/>
</dbReference>
<reference evidence="1 2" key="1">
    <citation type="submission" date="2018-09" db="EMBL/GenBank/DDBJ databases">
        <title>Genomic Encyclopedia of Archaeal and Bacterial Type Strains, Phase II (KMG-II): from individual species to whole genera.</title>
        <authorList>
            <person name="Goeker M."/>
        </authorList>
    </citation>
    <scope>NUCLEOTIDE SEQUENCE [LARGE SCALE GENOMIC DNA]</scope>
    <source>
        <strain evidence="1 2">DSM 27148</strain>
    </source>
</reference>
<sequence>MAHSPEEKYKAIKERMLVSLNFEAELLDAYQTTGLPEKNATIYPEYSAQLSALLSSNLNTMQLSSFMSAFNNMEELRASFDSYVETKKEKQALERFYSIEGDRIPVRVRKLGKRFALKMGWLFTGFANLFRKEKKGKEFWSHEIPELALAEHVFMNRFCEDLLPFLDQLLQNREIRIRQFYVLDRELEQFQLLGEEHEGFTETVEQLKEDLEIDRKEIETFFEKESVELEKQFNSLSQIAGTFEFPLRKLKPAKLAKRAKEVTGRLDRVLNEQLMVFFAIGEHWRLKLHNRDLIFKLKDQSQEQGSVLLDLINNELKPAFVNLKKDLNAFATEDVSTWEDRKKVLEIRSFVKQRMPELIQLVFQSKLTSQIDRPVNELEQAIEAGPELHQFAAPVFDGKKISRKSFDPVKTRELLKGSVLSPLKVEFTEERKKFMSLVQKLNTSLEEIQYAANYSVDFYFSQKRDENAPGEFAESLKRSVKKADENLSYLGAMQELITETFSRMTQVFAEQVLQYFEPHRLHQSEKINQRREFISRRKAQIRDFWKQTVKYSIHYFKKGKELYSAWTSKYFNLRNLLGISYEKAPISAELANYLSETKQAIRRLPLMYQKLFENVPLKEERFYIARRIEIQRLNDAFENWKAGRFSPVCVVGEQGSGITTILNFFAKSTAKELSVTRLEVVQNITEEEQLLKLLSKAFPSITFNSVGELIAEIQEMDETRVIVLENIHNLFIRSSGNFRNLHHLFKLISQTNGKVFWLTSCYIYSWKLLDFTNDIAGYFAYVIEFSPMNLEQLRDAILKRHQVSGFSLTYLEPENFAPKKTYQKMSDEDKQLFLKNMFFEELGQYAQSNLSLAFIFWLRAIQKVEDGEIFIQQKRVNFSFLNSLKTPELTTLHAILIHGGLDLNAHSQIFRCSAESSFQKLMVLTDDGLLELRDDIYFINPLVYRMLVSQLKSLNFIY</sequence>
<protein>
    <recommendedName>
        <fullName evidence="3">AAA domain-containing protein</fullName>
    </recommendedName>
</protein>
<proteinExistence type="predicted"/>
<organism evidence="1 2">
    <name type="scientific">Mangrovibacterium diazotrophicum</name>
    <dbReference type="NCBI Taxonomy" id="1261403"/>
    <lineage>
        <taxon>Bacteria</taxon>
        <taxon>Pseudomonadati</taxon>
        <taxon>Bacteroidota</taxon>
        <taxon>Bacteroidia</taxon>
        <taxon>Marinilabiliales</taxon>
        <taxon>Prolixibacteraceae</taxon>
        <taxon>Mangrovibacterium</taxon>
    </lineage>
</organism>
<gene>
    <name evidence="1" type="ORF">BC643_1855</name>
</gene>
<comment type="caution">
    <text evidence="1">The sequence shown here is derived from an EMBL/GenBank/DDBJ whole genome shotgun (WGS) entry which is preliminary data.</text>
</comment>
<evidence type="ECO:0008006" key="3">
    <source>
        <dbReference type="Google" id="ProtNLM"/>
    </source>
</evidence>
<dbReference type="EMBL" id="RAPN01000001">
    <property type="protein sequence ID" value="RKD91499.1"/>
    <property type="molecule type" value="Genomic_DNA"/>
</dbReference>
<name>A0A419W7R1_9BACT</name>
<accession>A0A419W7R1</accession>